<name>A0A8J3GSY6_9MICO</name>
<accession>A0A8J3GSY6</accession>
<sequence length="76" mass="8669">MEQNGFCQICGLEPTWNGATLVFVLDHIDGDGGNHVRSNVRMICPNCDSQLPTFKARNRGKGRHFRRERYRAGLSY</sequence>
<evidence type="ECO:0008006" key="3">
    <source>
        <dbReference type="Google" id="ProtNLM"/>
    </source>
</evidence>
<dbReference type="EMBL" id="BNAI01000007">
    <property type="protein sequence ID" value="GHF23947.1"/>
    <property type="molecule type" value="Genomic_DNA"/>
</dbReference>
<gene>
    <name evidence="1" type="ORF">GCM10011600_26380</name>
</gene>
<dbReference type="Proteomes" id="UP000617531">
    <property type="component" value="Unassembled WGS sequence"/>
</dbReference>
<dbReference type="AlphaFoldDB" id="A0A8J3GSY6"/>
<organism evidence="1 2">
    <name type="scientific">Pseudolysinimonas yzui</name>
    <dbReference type="NCBI Taxonomy" id="2708254"/>
    <lineage>
        <taxon>Bacteria</taxon>
        <taxon>Bacillati</taxon>
        <taxon>Actinomycetota</taxon>
        <taxon>Actinomycetes</taxon>
        <taxon>Micrococcales</taxon>
        <taxon>Microbacteriaceae</taxon>
        <taxon>Pseudolysinimonas</taxon>
    </lineage>
</organism>
<dbReference type="InterPro" id="IPR003615">
    <property type="entry name" value="HNH_nuc"/>
</dbReference>
<reference evidence="1" key="2">
    <citation type="submission" date="2020-09" db="EMBL/GenBank/DDBJ databases">
        <authorList>
            <person name="Sun Q."/>
            <person name="Zhou Y."/>
        </authorList>
    </citation>
    <scope>NUCLEOTIDE SEQUENCE</scope>
    <source>
        <strain evidence="1">CGMCC 1.16548</strain>
    </source>
</reference>
<evidence type="ECO:0000313" key="2">
    <source>
        <dbReference type="Proteomes" id="UP000617531"/>
    </source>
</evidence>
<protein>
    <recommendedName>
        <fullName evidence="3">HNH endonuclease</fullName>
    </recommendedName>
</protein>
<comment type="caution">
    <text evidence="1">The sequence shown here is derived from an EMBL/GenBank/DDBJ whole genome shotgun (WGS) entry which is preliminary data.</text>
</comment>
<reference evidence="1" key="1">
    <citation type="journal article" date="2014" name="Int. J. Syst. Evol. Microbiol.">
        <title>Complete genome sequence of Corynebacterium casei LMG S-19264T (=DSM 44701T), isolated from a smear-ripened cheese.</title>
        <authorList>
            <consortium name="US DOE Joint Genome Institute (JGI-PGF)"/>
            <person name="Walter F."/>
            <person name="Albersmeier A."/>
            <person name="Kalinowski J."/>
            <person name="Ruckert C."/>
        </authorList>
    </citation>
    <scope>NUCLEOTIDE SEQUENCE</scope>
    <source>
        <strain evidence="1">CGMCC 1.16548</strain>
    </source>
</reference>
<keyword evidence="2" id="KW-1185">Reference proteome</keyword>
<evidence type="ECO:0000313" key="1">
    <source>
        <dbReference type="EMBL" id="GHF23947.1"/>
    </source>
</evidence>
<proteinExistence type="predicted"/>
<dbReference type="CDD" id="cd00085">
    <property type="entry name" value="HNHc"/>
    <property type="match status" value="1"/>
</dbReference>